<sequence>VTSVAAVVLMFYREF</sequence>
<evidence type="ECO:0000313" key="1">
    <source>
        <dbReference type="EMBL" id="MCI85834.1"/>
    </source>
</evidence>
<reference evidence="1 2" key="1">
    <citation type="journal article" date="2018" name="Front. Plant Sci.">
        <title>Red Clover (Trifolium pratense) and Zigzag Clover (T. medium) - A Picture of Genomic Similarities and Differences.</title>
        <authorList>
            <person name="Dluhosova J."/>
            <person name="Istvanek J."/>
            <person name="Nedelnik J."/>
            <person name="Repkova J."/>
        </authorList>
    </citation>
    <scope>NUCLEOTIDE SEQUENCE [LARGE SCALE GENOMIC DNA]</scope>
    <source>
        <strain evidence="2">cv. 10/8</strain>
        <tissue evidence="1">Leaf</tissue>
    </source>
</reference>
<dbReference type="Proteomes" id="UP000265520">
    <property type="component" value="Unassembled WGS sequence"/>
</dbReference>
<evidence type="ECO:0000313" key="2">
    <source>
        <dbReference type="Proteomes" id="UP000265520"/>
    </source>
</evidence>
<feature type="non-terminal residue" evidence="1">
    <location>
        <position position="1"/>
    </location>
</feature>
<keyword evidence="2" id="KW-1185">Reference proteome</keyword>
<name>A0A392VBZ3_9FABA</name>
<protein>
    <submittedName>
        <fullName evidence="1">Uncharacterized protein</fullName>
    </submittedName>
</protein>
<dbReference type="EMBL" id="LXQA011125003">
    <property type="protein sequence ID" value="MCI85834.1"/>
    <property type="molecule type" value="Genomic_DNA"/>
</dbReference>
<comment type="caution">
    <text evidence="1">The sequence shown here is derived from an EMBL/GenBank/DDBJ whole genome shotgun (WGS) entry which is preliminary data.</text>
</comment>
<proteinExistence type="predicted"/>
<organism evidence="1 2">
    <name type="scientific">Trifolium medium</name>
    <dbReference type="NCBI Taxonomy" id="97028"/>
    <lineage>
        <taxon>Eukaryota</taxon>
        <taxon>Viridiplantae</taxon>
        <taxon>Streptophyta</taxon>
        <taxon>Embryophyta</taxon>
        <taxon>Tracheophyta</taxon>
        <taxon>Spermatophyta</taxon>
        <taxon>Magnoliopsida</taxon>
        <taxon>eudicotyledons</taxon>
        <taxon>Gunneridae</taxon>
        <taxon>Pentapetalae</taxon>
        <taxon>rosids</taxon>
        <taxon>fabids</taxon>
        <taxon>Fabales</taxon>
        <taxon>Fabaceae</taxon>
        <taxon>Papilionoideae</taxon>
        <taxon>50 kb inversion clade</taxon>
        <taxon>NPAAA clade</taxon>
        <taxon>Hologalegina</taxon>
        <taxon>IRL clade</taxon>
        <taxon>Trifolieae</taxon>
        <taxon>Trifolium</taxon>
    </lineage>
</organism>
<accession>A0A392VBZ3</accession>